<reference evidence="2" key="1">
    <citation type="journal article" date="2017" name="Front. Plant Sci.">
        <title>Climate Clever Clovers: New Paradigm to Reduce the Environmental Footprint of Ruminants by Breeding Low Methanogenic Forages Utilizing Haplotype Variation.</title>
        <authorList>
            <person name="Kaur P."/>
            <person name="Appels R."/>
            <person name="Bayer P.E."/>
            <person name="Keeble-Gagnere G."/>
            <person name="Wang J."/>
            <person name="Hirakawa H."/>
            <person name="Shirasawa K."/>
            <person name="Vercoe P."/>
            <person name="Stefanova K."/>
            <person name="Durmic Z."/>
            <person name="Nichols P."/>
            <person name="Revell C."/>
            <person name="Isobe S.N."/>
            <person name="Edwards D."/>
            <person name="Erskine W."/>
        </authorList>
    </citation>
    <scope>NUCLEOTIDE SEQUENCE [LARGE SCALE GENOMIC DNA]</scope>
    <source>
        <strain evidence="2">cv. Daliak</strain>
    </source>
</reference>
<proteinExistence type="predicted"/>
<keyword evidence="2" id="KW-1185">Reference proteome</keyword>
<protein>
    <submittedName>
        <fullName evidence="1">Uncharacterized protein</fullName>
    </submittedName>
</protein>
<dbReference type="OrthoDB" id="1432795at2759"/>
<accession>A0A2Z6P644</accession>
<dbReference type="Proteomes" id="UP000242715">
    <property type="component" value="Unassembled WGS sequence"/>
</dbReference>
<dbReference type="EMBL" id="DF975770">
    <property type="protein sequence ID" value="GAU51861.1"/>
    <property type="molecule type" value="Genomic_DNA"/>
</dbReference>
<dbReference type="AlphaFoldDB" id="A0A2Z6P644"/>
<name>A0A2Z6P644_TRISU</name>
<gene>
    <name evidence="1" type="ORF">TSUD_416450</name>
</gene>
<sequence>MGVSNSFYGTKLFLNAPLPDVANYIERMNVANVELTQVVSQMTGPPIVSVGDDLLHTPRMTIEDLIEATEHGHVSLIPMSSGLTKLALDARRELVLWEVNSIATSARCQGLQFLGVFLGD</sequence>
<organism evidence="1 2">
    <name type="scientific">Trifolium subterraneum</name>
    <name type="common">Subterranean clover</name>
    <dbReference type="NCBI Taxonomy" id="3900"/>
    <lineage>
        <taxon>Eukaryota</taxon>
        <taxon>Viridiplantae</taxon>
        <taxon>Streptophyta</taxon>
        <taxon>Embryophyta</taxon>
        <taxon>Tracheophyta</taxon>
        <taxon>Spermatophyta</taxon>
        <taxon>Magnoliopsida</taxon>
        <taxon>eudicotyledons</taxon>
        <taxon>Gunneridae</taxon>
        <taxon>Pentapetalae</taxon>
        <taxon>rosids</taxon>
        <taxon>fabids</taxon>
        <taxon>Fabales</taxon>
        <taxon>Fabaceae</taxon>
        <taxon>Papilionoideae</taxon>
        <taxon>50 kb inversion clade</taxon>
        <taxon>NPAAA clade</taxon>
        <taxon>Hologalegina</taxon>
        <taxon>IRL clade</taxon>
        <taxon>Trifolieae</taxon>
        <taxon>Trifolium</taxon>
    </lineage>
</organism>
<evidence type="ECO:0000313" key="1">
    <source>
        <dbReference type="EMBL" id="GAU51861.1"/>
    </source>
</evidence>
<evidence type="ECO:0000313" key="2">
    <source>
        <dbReference type="Proteomes" id="UP000242715"/>
    </source>
</evidence>